<sequence>MNRAAARRRLNLLWWLLLALALAPQHLMLALVGEAPGPESLATPVFVVGLLSMFLTLPLFRRYKHALIAAGKARDGAEEPAAWQALGAAQRRGALVGSLPAWIGALAVLVDLHGVPVLLLGFASLVILWLYRLPRQLA</sequence>
<proteinExistence type="predicted"/>
<name>A0A246F3M3_PSENT</name>
<comment type="caution">
    <text evidence="2">The sequence shown here is derived from an EMBL/GenBank/DDBJ whole genome shotgun (WGS) entry which is preliminary data.</text>
</comment>
<feature type="transmembrane region" description="Helical" evidence="1">
    <location>
        <begin position="116"/>
        <end position="133"/>
    </location>
</feature>
<keyword evidence="1" id="KW-0812">Transmembrane</keyword>
<protein>
    <submittedName>
        <fullName evidence="2">MFS transporter</fullName>
    </submittedName>
</protein>
<accession>A0A246F3M3</accession>
<evidence type="ECO:0000256" key="1">
    <source>
        <dbReference type="SAM" id="Phobius"/>
    </source>
</evidence>
<dbReference type="Proteomes" id="UP000198145">
    <property type="component" value="Unassembled WGS sequence"/>
</dbReference>
<dbReference type="EMBL" id="NJBA01000013">
    <property type="protein sequence ID" value="OWP47612.1"/>
    <property type="molecule type" value="Genomic_DNA"/>
</dbReference>
<dbReference type="RefSeq" id="WP_088421592.1">
    <property type="nucleotide sequence ID" value="NZ_NJBA01000013.1"/>
</dbReference>
<dbReference type="STRING" id="46680.GCA_000807755_01189"/>
<keyword evidence="1" id="KW-0472">Membrane</keyword>
<reference evidence="2 3" key="1">
    <citation type="submission" date="2017-06" db="EMBL/GenBank/DDBJ databases">
        <title>Draft genome of Pseudomonas nitroreducens DF05.</title>
        <authorList>
            <person name="Iyer R."/>
        </authorList>
    </citation>
    <scope>NUCLEOTIDE SEQUENCE [LARGE SCALE GENOMIC DNA]</scope>
    <source>
        <strain evidence="2 3">DF05</strain>
    </source>
</reference>
<dbReference type="eggNOG" id="ENOG50324XM">
    <property type="taxonomic scope" value="Bacteria"/>
</dbReference>
<feature type="transmembrane region" description="Helical" evidence="1">
    <location>
        <begin position="93"/>
        <end position="110"/>
    </location>
</feature>
<evidence type="ECO:0000313" key="2">
    <source>
        <dbReference type="EMBL" id="OWP47612.1"/>
    </source>
</evidence>
<organism evidence="2 3">
    <name type="scientific">Pseudomonas nitroreducens</name>
    <dbReference type="NCBI Taxonomy" id="46680"/>
    <lineage>
        <taxon>Bacteria</taxon>
        <taxon>Pseudomonadati</taxon>
        <taxon>Pseudomonadota</taxon>
        <taxon>Gammaproteobacteria</taxon>
        <taxon>Pseudomonadales</taxon>
        <taxon>Pseudomonadaceae</taxon>
        <taxon>Pseudomonas</taxon>
    </lineage>
</organism>
<feature type="transmembrane region" description="Helical" evidence="1">
    <location>
        <begin position="40"/>
        <end position="60"/>
    </location>
</feature>
<evidence type="ECO:0000313" key="3">
    <source>
        <dbReference type="Proteomes" id="UP000198145"/>
    </source>
</evidence>
<dbReference type="AlphaFoldDB" id="A0A246F3M3"/>
<keyword evidence="1" id="KW-1133">Transmembrane helix</keyword>
<gene>
    <name evidence="2" type="ORF">CEG18_27405</name>
</gene>